<keyword evidence="3" id="KW-1185">Reference proteome</keyword>
<protein>
    <submittedName>
        <fullName evidence="2">Uncharacterized protein DUF995</fullName>
    </submittedName>
</protein>
<comment type="caution">
    <text evidence="2">The sequence shown here is derived from an EMBL/GenBank/DDBJ whole genome shotgun (WGS) entry which is preliminary data.</text>
</comment>
<dbReference type="OrthoDB" id="8071960at2"/>
<feature type="transmembrane region" description="Helical" evidence="1">
    <location>
        <begin position="33"/>
        <end position="53"/>
    </location>
</feature>
<evidence type="ECO:0000313" key="2">
    <source>
        <dbReference type="EMBL" id="RCW80857.1"/>
    </source>
</evidence>
<dbReference type="AlphaFoldDB" id="A0A368YPM2"/>
<evidence type="ECO:0000313" key="3">
    <source>
        <dbReference type="Proteomes" id="UP000253324"/>
    </source>
</evidence>
<dbReference type="EMBL" id="QPJM01000012">
    <property type="protein sequence ID" value="RCW80857.1"/>
    <property type="molecule type" value="Genomic_DNA"/>
</dbReference>
<reference evidence="2 3" key="1">
    <citation type="submission" date="2018-07" db="EMBL/GenBank/DDBJ databases">
        <title>Genomic Encyclopedia of Type Strains, Phase III (KMG-III): the genomes of soil and plant-associated and newly described type strains.</title>
        <authorList>
            <person name="Whitman W."/>
        </authorList>
    </citation>
    <scope>NUCLEOTIDE SEQUENCE [LARGE SCALE GENOMIC DNA]</scope>
    <source>
        <strain evidence="2 3">31-25a</strain>
    </source>
</reference>
<gene>
    <name evidence="2" type="ORF">C7476_11212</name>
</gene>
<organism evidence="2 3">
    <name type="scientific">Phyllobacterium bourgognense</name>
    <dbReference type="NCBI Taxonomy" id="314236"/>
    <lineage>
        <taxon>Bacteria</taxon>
        <taxon>Pseudomonadati</taxon>
        <taxon>Pseudomonadota</taxon>
        <taxon>Alphaproteobacteria</taxon>
        <taxon>Hyphomicrobiales</taxon>
        <taxon>Phyllobacteriaceae</taxon>
        <taxon>Phyllobacterium</taxon>
    </lineage>
</organism>
<keyword evidence="1" id="KW-0472">Membrane</keyword>
<dbReference type="Pfam" id="PF06191">
    <property type="entry name" value="DUF995"/>
    <property type="match status" value="1"/>
</dbReference>
<evidence type="ECO:0000256" key="1">
    <source>
        <dbReference type="SAM" id="Phobius"/>
    </source>
</evidence>
<proteinExistence type="predicted"/>
<keyword evidence="1" id="KW-0812">Transmembrane</keyword>
<dbReference type="InterPro" id="IPR009337">
    <property type="entry name" value="DUF995"/>
</dbReference>
<name>A0A368YPM2_9HYPH</name>
<sequence>MNLRKTRTGQFELGNWEAPTKTQMQRKLGAAGYFRWSLLVSVCVSAVAFTNIAHAGESVSPSADAQPMTGVELYMLYRDKSWAWTDGAGRFDDAERRFTASTGVGDKIAWAQGRWIVTDDGRLCLNAEWHTMSGVHANTSCFSHKRAGETIYQKKEPSGSWYIFRHAVPTETDEFKKLVAENLVSADIGTIKSDLQNQKRLAGNTLTNASKRKTQ</sequence>
<keyword evidence="1" id="KW-1133">Transmembrane helix</keyword>
<accession>A0A368YPM2</accession>
<dbReference type="Proteomes" id="UP000253324">
    <property type="component" value="Unassembled WGS sequence"/>
</dbReference>
<dbReference type="RefSeq" id="WP_114431419.1">
    <property type="nucleotide sequence ID" value="NZ_QPJM01000012.1"/>
</dbReference>